<dbReference type="OrthoDB" id="418757at2759"/>
<organism evidence="1 2">
    <name type="scientific">Cronartium quercuum f. sp. fusiforme G11</name>
    <dbReference type="NCBI Taxonomy" id="708437"/>
    <lineage>
        <taxon>Eukaryota</taxon>
        <taxon>Fungi</taxon>
        <taxon>Dikarya</taxon>
        <taxon>Basidiomycota</taxon>
        <taxon>Pucciniomycotina</taxon>
        <taxon>Pucciniomycetes</taxon>
        <taxon>Pucciniales</taxon>
        <taxon>Coleosporiaceae</taxon>
        <taxon>Cronartium</taxon>
    </lineage>
</organism>
<gene>
    <name evidence="1" type="ORF">CROQUDRAFT_661047</name>
</gene>
<dbReference type="EMBL" id="MU167315">
    <property type="protein sequence ID" value="KAG0143603.1"/>
    <property type="molecule type" value="Genomic_DNA"/>
</dbReference>
<protein>
    <submittedName>
        <fullName evidence="1">Uncharacterized protein</fullName>
    </submittedName>
</protein>
<dbReference type="AlphaFoldDB" id="A0A9P6TAH6"/>
<evidence type="ECO:0000313" key="2">
    <source>
        <dbReference type="Proteomes" id="UP000886653"/>
    </source>
</evidence>
<evidence type="ECO:0000313" key="1">
    <source>
        <dbReference type="EMBL" id="KAG0143603.1"/>
    </source>
</evidence>
<comment type="caution">
    <text evidence="1">The sequence shown here is derived from an EMBL/GenBank/DDBJ whole genome shotgun (WGS) entry which is preliminary data.</text>
</comment>
<dbReference type="Proteomes" id="UP000886653">
    <property type="component" value="Unassembled WGS sequence"/>
</dbReference>
<name>A0A9P6TAH6_9BASI</name>
<accession>A0A9P6TAH6</accession>
<reference evidence="1" key="1">
    <citation type="submission" date="2013-11" db="EMBL/GenBank/DDBJ databases">
        <title>Genome sequence of the fusiform rust pathogen reveals effectors for host alternation and coevolution with pine.</title>
        <authorList>
            <consortium name="DOE Joint Genome Institute"/>
            <person name="Smith K."/>
            <person name="Pendleton A."/>
            <person name="Kubisiak T."/>
            <person name="Anderson C."/>
            <person name="Salamov A."/>
            <person name="Aerts A."/>
            <person name="Riley R."/>
            <person name="Clum A."/>
            <person name="Lindquist E."/>
            <person name="Ence D."/>
            <person name="Campbell M."/>
            <person name="Kronenberg Z."/>
            <person name="Feau N."/>
            <person name="Dhillon B."/>
            <person name="Hamelin R."/>
            <person name="Burleigh J."/>
            <person name="Smith J."/>
            <person name="Yandell M."/>
            <person name="Nelson C."/>
            <person name="Grigoriev I."/>
            <person name="Davis J."/>
        </authorList>
    </citation>
    <scope>NUCLEOTIDE SEQUENCE</scope>
    <source>
        <strain evidence="1">G11</strain>
    </source>
</reference>
<keyword evidence="2" id="KW-1185">Reference proteome</keyword>
<sequence length="89" mass="10011">MTAIGCDINEKYLAEIIVSKLPDSMNTAVQILHEKFRLSIRTVLDNLDNHISDQAMKKKMGDAIALSTRSISSTIVYCKDRRSSMCTLF</sequence>
<proteinExistence type="predicted"/>